<dbReference type="STRING" id="1449351.RISW2_04325"/>
<dbReference type="OrthoDB" id="9814913at2"/>
<sequence length="246" mass="26061">MTDHPPTIDPARHALFLDFDGTLAPIVARPEDARMPPQTRATLGALARRMDGAVAIVSGRALADLEPLLDGLDVALSGSHGHEIRMPGEETGEVPPLAEPLRAALGHLESLARSQNLRLEVKPGAITLHYRGMPHLEDMVRDEVRETAEAHAGLKPMHGNMVSEVVLDGVGKGAALRTFLSHAPFAGRRPVMIGDDVTDEDGFRAAHALGGFGIKIGVAETEAAFRLGDVPALADWLSALATRSPG</sequence>
<evidence type="ECO:0000256" key="1">
    <source>
        <dbReference type="ARBA" id="ARBA00005199"/>
    </source>
</evidence>
<dbReference type="PANTHER" id="PTHR43768:SF3">
    <property type="entry name" value="TREHALOSE 6-PHOSPHATE PHOSPHATASE"/>
    <property type="match status" value="1"/>
</dbReference>
<comment type="caution">
    <text evidence="5">The sequence shown here is derived from an EMBL/GenBank/DDBJ whole genome shotgun (WGS) entry which is preliminary data.</text>
</comment>
<evidence type="ECO:0000256" key="2">
    <source>
        <dbReference type="ARBA" id="ARBA00008770"/>
    </source>
</evidence>
<dbReference type="AlphaFoldDB" id="X7FA10"/>
<dbReference type="Gene3D" id="3.30.70.1020">
    <property type="entry name" value="Trehalose-6-phosphate phosphatase related protein, domain 2"/>
    <property type="match status" value="1"/>
</dbReference>
<comment type="cofactor">
    <cofactor evidence="4">
        <name>Mg(2+)</name>
        <dbReference type="ChEBI" id="CHEBI:18420"/>
    </cofactor>
</comment>
<evidence type="ECO:0000256" key="3">
    <source>
        <dbReference type="ARBA" id="ARBA00022801"/>
    </source>
</evidence>
<dbReference type="PANTHER" id="PTHR43768">
    <property type="entry name" value="TREHALOSE 6-PHOSPHATE PHOSPHATASE"/>
    <property type="match status" value="1"/>
</dbReference>
<dbReference type="InterPro" id="IPR044651">
    <property type="entry name" value="OTSB-like"/>
</dbReference>
<evidence type="ECO:0000313" key="5">
    <source>
        <dbReference type="EMBL" id="ETX28946.1"/>
    </source>
</evidence>
<dbReference type="NCBIfam" id="TIGR00685">
    <property type="entry name" value="T6PP"/>
    <property type="match status" value="1"/>
</dbReference>
<dbReference type="GO" id="GO:0004805">
    <property type="term" value="F:trehalose-phosphatase activity"/>
    <property type="evidence" value="ECO:0007669"/>
    <property type="project" value="UniProtKB-EC"/>
</dbReference>
<dbReference type="InterPro" id="IPR003337">
    <property type="entry name" value="Trehalose_PPase"/>
</dbReference>
<dbReference type="RefSeq" id="WP_043770503.1">
    <property type="nucleotide sequence ID" value="NZ_JAME01000014.1"/>
</dbReference>
<dbReference type="Pfam" id="PF02358">
    <property type="entry name" value="Trehalose_PPase"/>
    <property type="match status" value="1"/>
</dbReference>
<dbReference type="CDD" id="cd01627">
    <property type="entry name" value="HAD_TPP"/>
    <property type="match status" value="1"/>
</dbReference>
<name>X7FA10_9RHOB</name>
<keyword evidence="6" id="KW-1185">Reference proteome</keyword>
<protein>
    <recommendedName>
        <fullName evidence="4">Trehalose 6-phosphate phosphatase</fullName>
        <ecNumber evidence="4">3.1.3.12</ecNumber>
    </recommendedName>
</protein>
<proteinExistence type="inferred from homology"/>
<evidence type="ECO:0000256" key="4">
    <source>
        <dbReference type="RuleBase" id="RU361117"/>
    </source>
</evidence>
<comment type="catalytic activity">
    <reaction evidence="4">
        <text>alpha,alpha-trehalose 6-phosphate + H2O = alpha,alpha-trehalose + phosphate</text>
        <dbReference type="Rhea" id="RHEA:23420"/>
        <dbReference type="ChEBI" id="CHEBI:15377"/>
        <dbReference type="ChEBI" id="CHEBI:16551"/>
        <dbReference type="ChEBI" id="CHEBI:43474"/>
        <dbReference type="ChEBI" id="CHEBI:58429"/>
        <dbReference type="EC" id="3.1.3.12"/>
    </reaction>
</comment>
<dbReference type="PATRIC" id="fig|1449351.3.peg.2217"/>
<dbReference type="InterPro" id="IPR006379">
    <property type="entry name" value="HAD-SF_hydro_IIB"/>
</dbReference>
<dbReference type="Proteomes" id="UP000023430">
    <property type="component" value="Unassembled WGS sequence"/>
</dbReference>
<dbReference type="GO" id="GO:0046872">
    <property type="term" value="F:metal ion binding"/>
    <property type="evidence" value="ECO:0007669"/>
    <property type="project" value="UniProtKB-KW"/>
</dbReference>
<dbReference type="InterPro" id="IPR036412">
    <property type="entry name" value="HAD-like_sf"/>
</dbReference>
<dbReference type="eggNOG" id="COG1877">
    <property type="taxonomic scope" value="Bacteria"/>
</dbReference>
<evidence type="ECO:0000313" key="6">
    <source>
        <dbReference type="Proteomes" id="UP000023430"/>
    </source>
</evidence>
<dbReference type="SUPFAM" id="SSF56784">
    <property type="entry name" value="HAD-like"/>
    <property type="match status" value="1"/>
</dbReference>
<dbReference type="UniPathway" id="UPA00299"/>
<reference evidence="5 6" key="1">
    <citation type="submission" date="2014-01" db="EMBL/GenBank/DDBJ databases">
        <title>Roseivivax isoporae LMG 25204 Genome Sequencing.</title>
        <authorList>
            <person name="Lai Q."/>
            <person name="Li G."/>
            <person name="Shao Z."/>
        </authorList>
    </citation>
    <scope>NUCLEOTIDE SEQUENCE [LARGE SCALE GENOMIC DNA]</scope>
    <source>
        <strain evidence="5 6">LMG 25204</strain>
    </source>
</reference>
<comment type="similarity">
    <text evidence="2 4">Belongs to the trehalose phosphatase family.</text>
</comment>
<accession>X7FA10</accession>
<keyword evidence="4" id="KW-0479">Metal-binding</keyword>
<keyword evidence="3 4" id="KW-0378">Hydrolase</keyword>
<dbReference type="InterPro" id="IPR023214">
    <property type="entry name" value="HAD_sf"/>
</dbReference>
<dbReference type="GO" id="GO:0005992">
    <property type="term" value="P:trehalose biosynthetic process"/>
    <property type="evidence" value="ECO:0007669"/>
    <property type="project" value="UniProtKB-UniPathway"/>
</dbReference>
<dbReference type="NCBIfam" id="TIGR01484">
    <property type="entry name" value="HAD-SF-IIB"/>
    <property type="match status" value="1"/>
</dbReference>
<gene>
    <name evidence="5" type="ORF">RISW2_04325</name>
</gene>
<dbReference type="EC" id="3.1.3.12" evidence="4"/>
<organism evidence="5 6">
    <name type="scientific">Roseivivax isoporae LMG 25204</name>
    <dbReference type="NCBI Taxonomy" id="1449351"/>
    <lineage>
        <taxon>Bacteria</taxon>
        <taxon>Pseudomonadati</taxon>
        <taxon>Pseudomonadota</taxon>
        <taxon>Alphaproteobacteria</taxon>
        <taxon>Rhodobacterales</taxon>
        <taxon>Roseobacteraceae</taxon>
        <taxon>Roseivivax</taxon>
    </lineage>
</organism>
<comment type="pathway">
    <text evidence="1 4">Glycan biosynthesis; trehalose biosynthesis.</text>
</comment>
<dbReference type="EMBL" id="JAME01000014">
    <property type="protein sequence ID" value="ETX28946.1"/>
    <property type="molecule type" value="Genomic_DNA"/>
</dbReference>
<dbReference type="Gene3D" id="3.40.50.1000">
    <property type="entry name" value="HAD superfamily/HAD-like"/>
    <property type="match status" value="1"/>
</dbReference>
<comment type="function">
    <text evidence="4">Removes the phosphate from trehalose 6-phosphate to produce free trehalose.</text>
</comment>
<keyword evidence="4" id="KW-0460">Magnesium</keyword>